<name>A0A816CIK2_9BILA</name>
<dbReference type="EMBL" id="CAJNOK010005176">
    <property type="protein sequence ID" value="CAF0962898.1"/>
    <property type="molecule type" value="Genomic_DNA"/>
</dbReference>
<sequence>MKFLLISTIAILNCLAFSLGQKNATTCHTTSWWVLLPMKKVYLDNYLKASNIPLTYNTSQLPFSSELKPDEHVVIISLTFVEFKVQIPYLVRKDKNVMFKPLIYESNFIDTSATKLVYGLPAYTADMAYDGSGGSYNISFSNGKLLATFKPLTSNFSIYGSPETKNFSSFVDSNSFPWLCNPPLSTSNPKCATDTYTFSQTKVRPVSMVLLVENGILNAIPDGKYTNDGDRLLGAWQLDTTLIITSPYTCP</sequence>
<reference evidence="3" key="1">
    <citation type="submission" date="2021-02" db="EMBL/GenBank/DDBJ databases">
        <authorList>
            <person name="Nowell W R."/>
        </authorList>
    </citation>
    <scope>NUCLEOTIDE SEQUENCE</scope>
</reference>
<dbReference type="Proteomes" id="UP000681722">
    <property type="component" value="Unassembled WGS sequence"/>
</dbReference>
<evidence type="ECO:0000313" key="5">
    <source>
        <dbReference type="EMBL" id="CAF4510777.1"/>
    </source>
</evidence>
<evidence type="ECO:0000313" key="6">
    <source>
        <dbReference type="Proteomes" id="UP000663829"/>
    </source>
</evidence>
<evidence type="ECO:0000256" key="1">
    <source>
        <dbReference type="SAM" id="SignalP"/>
    </source>
</evidence>
<feature type="chain" id="PRO_5036412725" evidence="1">
    <location>
        <begin position="21"/>
        <end position="251"/>
    </location>
</feature>
<evidence type="ECO:0000313" key="4">
    <source>
        <dbReference type="EMBL" id="CAF3735481.1"/>
    </source>
</evidence>
<dbReference type="AlphaFoldDB" id="A0A816CIK2"/>
<dbReference type="Proteomes" id="UP000682733">
    <property type="component" value="Unassembled WGS sequence"/>
</dbReference>
<evidence type="ECO:0000313" key="3">
    <source>
        <dbReference type="EMBL" id="CAF1620777.1"/>
    </source>
</evidence>
<dbReference type="EMBL" id="CAJOBA010005180">
    <property type="protein sequence ID" value="CAF3735481.1"/>
    <property type="molecule type" value="Genomic_DNA"/>
</dbReference>
<comment type="caution">
    <text evidence="3">The sequence shown here is derived from an EMBL/GenBank/DDBJ whole genome shotgun (WGS) entry which is preliminary data.</text>
</comment>
<organism evidence="3 6">
    <name type="scientific">Didymodactylos carnosus</name>
    <dbReference type="NCBI Taxonomy" id="1234261"/>
    <lineage>
        <taxon>Eukaryota</taxon>
        <taxon>Metazoa</taxon>
        <taxon>Spiralia</taxon>
        <taxon>Gnathifera</taxon>
        <taxon>Rotifera</taxon>
        <taxon>Eurotatoria</taxon>
        <taxon>Bdelloidea</taxon>
        <taxon>Philodinida</taxon>
        <taxon>Philodinidae</taxon>
        <taxon>Didymodactylos</taxon>
    </lineage>
</organism>
<gene>
    <name evidence="3" type="ORF">GPM918_LOCUS43722</name>
    <name evidence="2" type="ORF">OVA965_LOCUS12728</name>
    <name evidence="5" type="ORF">SRO942_LOCUS45299</name>
    <name evidence="4" type="ORF">TMI583_LOCUS12730</name>
</gene>
<keyword evidence="6" id="KW-1185">Reference proteome</keyword>
<dbReference type="Proteomes" id="UP000663829">
    <property type="component" value="Unassembled WGS sequence"/>
</dbReference>
<protein>
    <submittedName>
        <fullName evidence="3">Uncharacterized protein</fullName>
    </submittedName>
</protein>
<feature type="signal peptide" evidence="1">
    <location>
        <begin position="1"/>
        <end position="20"/>
    </location>
</feature>
<proteinExistence type="predicted"/>
<dbReference type="Proteomes" id="UP000677228">
    <property type="component" value="Unassembled WGS sequence"/>
</dbReference>
<dbReference type="OrthoDB" id="9976684at2759"/>
<accession>A0A816CIK2</accession>
<evidence type="ECO:0000313" key="2">
    <source>
        <dbReference type="EMBL" id="CAF0962898.1"/>
    </source>
</evidence>
<keyword evidence="1" id="KW-0732">Signal</keyword>
<dbReference type="EMBL" id="CAJNOQ010040640">
    <property type="protein sequence ID" value="CAF1620777.1"/>
    <property type="molecule type" value="Genomic_DNA"/>
</dbReference>
<dbReference type="EMBL" id="CAJOBC010107812">
    <property type="protein sequence ID" value="CAF4510777.1"/>
    <property type="molecule type" value="Genomic_DNA"/>
</dbReference>